<feature type="chain" id="PRO_5039168142" description="DUF4349 domain-containing protein" evidence="4">
    <location>
        <begin position="26"/>
        <end position="318"/>
    </location>
</feature>
<evidence type="ECO:0000256" key="3">
    <source>
        <dbReference type="SAM" id="Phobius"/>
    </source>
</evidence>
<accession>A0A841RKX2</accession>
<keyword evidence="1" id="KW-0175">Coiled coil</keyword>
<comment type="caution">
    <text evidence="6">The sequence shown here is derived from an EMBL/GenBank/DDBJ whole genome shotgun (WGS) entry which is preliminary data.</text>
</comment>
<feature type="coiled-coil region" evidence="1">
    <location>
        <begin position="189"/>
        <end position="236"/>
    </location>
</feature>
<keyword evidence="3" id="KW-0812">Transmembrane</keyword>
<keyword evidence="7" id="KW-1185">Reference proteome</keyword>
<evidence type="ECO:0000256" key="1">
    <source>
        <dbReference type="SAM" id="Coils"/>
    </source>
</evidence>
<keyword evidence="4" id="KW-0732">Signal</keyword>
<evidence type="ECO:0000256" key="4">
    <source>
        <dbReference type="SAM" id="SignalP"/>
    </source>
</evidence>
<reference evidence="6 7" key="1">
    <citation type="submission" date="2020-08" db="EMBL/GenBank/DDBJ databases">
        <title>Genomic Encyclopedia of Type Strains, Phase IV (KMG-IV): sequencing the most valuable type-strain genomes for metagenomic binning, comparative biology and taxonomic classification.</title>
        <authorList>
            <person name="Goeker M."/>
        </authorList>
    </citation>
    <scope>NUCLEOTIDE SEQUENCE [LARGE SCALE GENOMIC DNA]</scope>
    <source>
        <strain evidence="6 7">DSM 11805</strain>
    </source>
</reference>
<dbReference type="Pfam" id="PF14257">
    <property type="entry name" value="DUF4349"/>
    <property type="match status" value="1"/>
</dbReference>
<keyword evidence="3" id="KW-0472">Membrane</keyword>
<protein>
    <recommendedName>
        <fullName evidence="5">DUF4349 domain-containing protein</fullName>
    </recommendedName>
</protein>
<evidence type="ECO:0000313" key="7">
    <source>
        <dbReference type="Proteomes" id="UP000572212"/>
    </source>
</evidence>
<feature type="transmembrane region" description="Helical" evidence="3">
    <location>
        <begin position="277"/>
        <end position="310"/>
    </location>
</feature>
<proteinExistence type="predicted"/>
<sequence length="318" mass="35754">MIGKKSLIGCLVLILLIMFSSCSTSTENESADSGSQESRDQATIGEMNVESEIGYTMEEGLANNTMEDTSETSVEEIEEPSALDDAEATERKIIYQAYLHAETANFDEQLAFIEKETKRYQGYIVQSASSGVTEDHNRNGTIIARIPADQFQRFLSIFEDGDMELVERSVSGDDVTEQYVDLSSRLDAKKVAEERLLQFMKEAEKTEDLLKISADLTKIQEEIEQLTGKIRYLENQSDFATVEIYLSETKVAVSSVPDQSESTWQKTKEQFIKSINLLLNGVSALFIFIVGNLPIFLVIGCIILISWLLYKKISKKRL</sequence>
<evidence type="ECO:0000256" key="2">
    <source>
        <dbReference type="SAM" id="MobiDB-lite"/>
    </source>
</evidence>
<evidence type="ECO:0000313" key="6">
    <source>
        <dbReference type="EMBL" id="MBB6513139.1"/>
    </source>
</evidence>
<keyword evidence="3" id="KW-1133">Transmembrane helix</keyword>
<dbReference type="EMBL" id="JACHON010000008">
    <property type="protein sequence ID" value="MBB6513139.1"/>
    <property type="molecule type" value="Genomic_DNA"/>
</dbReference>
<organism evidence="6 7">
    <name type="scientific">Gracilibacillus halotolerans</name>
    <dbReference type="NCBI Taxonomy" id="74386"/>
    <lineage>
        <taxon>Bacteria</taxon>
        <taxon>Bacillati</taxon>
        <taxon>Bacillota</taxon>
        <taxon>Bacilli</taxon>
        <taxon>Bacillales</taxon>
        <taxon>Bacillaceae</taxon>
        <taxon>Gracilibacillus</taxon>
    </lineage>
</organism>
<evidence type="ECO:0000259" key="5">
    <source>
        <dbReference type="Pfam" id="PF14257"/>
    </source>
</evidence>
<dbReference type="Proteomes" id="UP000572212">
    <property type="component" value="Unassembled WGS sequence"/>
</dbReference>
<feature type="region of interest" description="Disordered" evidence="2">
    <location>
        <begin position="65"/>
        <end position="85"/>
    </location>
</feature>
<feature type="domain" description="DUF4349" evidence="5">
    <location>
        <begin position="91"/>
        <end position="306"/>
    </location>
</feature>
<dbReference type="RefSeq" id="WP_246384330.1">
    <property type="nucleotide sequence ID" value="NZ_BAAACU010000064.1"/>
</dbReference>
<dbReference type="PROSITE" id="PS51257">
    <property type="entry name" value="PROKAR_LIPOPROTEIN"/>
    <property type="match status" value="1"/>
</dbReference>
<feature type="compositionally biased region" description="Acidic residues" evidence="2">
    <location>
        <begin position="68"/>
        <end position="85"/>
    </location>
</feature>
<gene>
    <name evidence="6" type="ORF">GGQ92_001929</name>
</gene>
<dbReference type="AlphaFoldDB" id="A0A841RKX2"/>
<feature type="signal peptide" evidence="4">
    <location>
        <begin position="1"/>
        <end position="25"/>
    </location>
</feature>
<name>A0A841RKX2_9BACI</name>
<dbReference type="InterPro" id="IPR025645">
    <property type="entry name" value="DUF4349"/>
</dbReference>